<keyword evidence="3" id="KW-1185">Reference proteome</keyword>
<sequence>MTLQVPTITVDDLHAFHAKHFPNASTPEQLLHGVEAEAFEELYDEEDALGYYPDGTKRTLTDEQIAMFRHSEIQAIIRERRRRRDNGDASEEGEAASSPPAMDSGSSCIDPVASGTTASAQSVALEKTDRVRSGRVEKPKGQQWATSSTRTKTRNKKHRNKYKLKKKAERDEREQKRNNREHGDGGDESDEWDPWHQANGPDVQKDDTVALDY</sequence>
<dbReference type="OrthoDB" id="5422320at2759"/>
<dbReference type="EMBL" id="ML977500">
    <property type="protein sequence ID" value="KAF2132697.1"/>
    <property type="molecule type" value="Genomic_DNA"/>
</dbReference>
<feature type="compositionally biased region" description="Basic and acidic residues" evidence="1">
    <location>
        <begin position="203"/>
        <end position="213"/>
    </location>
</feature>
<feature type="region of interest" description="Disordered" evidence="1">
    <location>
        <begin position="78"/>
        <end position="213"/>
    </location>
</feature>
<dbReference type="GeneID" id="54410564"/>
<accession>A0A6A6AP81</accession>
<evidence type="ECO:0000313" key="3">
    <source>
        <dbReference type="Proteomes" id="UP000799771"/>
    </source>
</evidence>
<organism evidence="2 3">
    <name type="scientific">Dothidotthia symphoricarpi CBS 119687</name>
    <dbReference type="NCBI Taxonomy" id="1392245"/>
    <lineage>
        <taxon>Eukaryota</taxon>
        <taxon>Fungi</taxon>
        <taxon>Dikarya</taxon>
        <taxon>Ascomycota</taxon>
        <taxon>Pezizomycotina</taxon>
        <taxon>Dothideomycetes</taxon>
        <taxon>Pleosporomycetidae</taxon>
        <taxon>Pleosporales</taxon>
        <taxon>Dothidotthiaceae</taxon>
        <taxon>Dothidotthia</taxon>
    </lineage>
</organism>
<evidence type="ECO:0000256" key="1">
    <source>
        <dbReference type="SAM" id="MobiDB-lite"/>
    </source>
</evidence>
<dbReference type="Pfam" id="PF12720">
    <property type="entry name" value="DUF3807"/>
    <property type="match status" value="1"/>
</dbReference>
<feature type="compositionally biased region" description="Basic residues" evidence="1">
    <location>
        <begin position="151"/>
        <end position="167"/>
    </location>
</feature>
<evidence type="ECO:0000313" key="2">
    <source>
        <dbReference type="EMBL" id="KAF2132697.1"/>
    </source>
</evidence>
<dbReference type="PANTHER" id="PTHR40642:SF1">
    <property type="entry name" value="YALI0F31295P"/>
    <property type="match status" value="1"/>
</dbReference>
<dbReference type="InterPro" id="IPR024526">
    <property type="entry name" value="DUF3807"/>
</dbReference>
<dbReference type="Proteomes" id="UP000799771">
    <property type="component" value="Unassembled WGS sequence"/>
</dbReference>
<reference evidence="2" key="1">
    <citation type="journal article" date="2020" name="Stud. Mycol.">
        <title>101 Dothideomycetes genomes: a test case for predicting lifestyles and emergence of pathogens.</title>
        <authorList>
            <person name="Haridas S."/>
            <person name="Albert R."/>
            <person name="Binder M."/>
            <person name="Bloem J."/>
            <person name="Labutti K."/>
            <person name="Salamov A."/>
            <person name="Andreopoulos B."/>
            <person name="Baker S."/>
            <person name="Barry K."/>
            <person name="Bills G."/>
            <person name="Bluhm B."/>
            <person name="Cannon C."/>
            <person name="Castanera R."/>
            <person name="Culley D."/>
            <person name="Daum C."/>
            <person name="Ezra D."/>
            <person name="Gonzalez J."/>
            <person name="Henrissat B."/>
            <person name="Kuo A."/>
            <person name="Liang C."/>
            <person name="Lipzen A."/>
            <person name="Lutzoni F."/>
            <person name="Magnuson J."/>
            <person name="Mondo S."/>
            <person name="Nolan M."/>
            <person name="Ohm R."/>
            <person name="Pangilinan J."/>
            <person name="Park H.-J."/>
            <person name="Ramirez L."/>
            <person name="Alfaro M."/>
            <person name="Sun H."/>
            <person name="Tritt A."/>
            <person name="Yoshinaga Y."/>
            <person name="Zwiers L.-H."/>
            <person name="Turgeon B."/>
            <person name="Goodwin S."/>
            <person name="Spatafora J."/>
            <person name="Crous P."/>
            <person name="Grigoriev I."/>
        </authorList>
    </citation>
    <scope>NUCLEOTIDE SEQUENCE</scope>
    <source>
        <strain evidence="2">CBS 119687</strain>
    </source>
</reference>
<protein>
    <submittedName>
        <fullName evidence="2">Uncharacterized protein</fullName>
    </submittedName>
</protein>
<dbReference type="PANTHER" id="PTHR40642">
    <property type="entry name" value="YALI0F31295P"/>
    <property type="match status" value="1"/>
</dbReference>
<dbReference type="RefSeq" id="XP_033527084.1">
    <property type="nucleotide sequence ID" value="XM_033670132.1"/>
</dbReference>
<feature type="compositionally biased region" description="Basic and acidic residues" evidence="1">
    <location>
        <begin position="126"/>
        <end position="140"/>
    </location>
</feature>
<dbReference type="AlphaFoldDB" id="A0A6A6AP81"/>
<feature type="compositionally biased region" description="Basic and acidic residues" evidence="1">
    <location>
        <begin position="168"/>
        <end position="185"/>
    </location>
</feature>
<gene>
    <name evidence="2" type="ORF">P153DRAFT_382316</name>
</gene>
<proteinExistence type="predicted"/>
<name>A0A6A6AP81_9PLEO</name>